<protein>
    <submittedName>
        <fullName evidence="6">DUF1295 domain-containing protein</fullName>
    </submittedName>
</protein>
<keyword evidence="3 5" id="KW-1133">Transmembrane helix</keyword>
<keyword evidence="4 5" id="KW-0472">Membrane</keyword>
<feature type="transmembrane region" description="Helical" evidence="5">
    <location>
        <begin position="107"/>
        <end position="134"/>
    </location>
</feature>
<name>A0A7V4G665_9BACT</name>
<dbReference type="Gene3D" id="1.20.120.1630">
    <property type="match status" value="1"/>
</dbReference>
<feature type="transmembrane region" description="Helical" evidence="5">
    <location>
        <begin position="187"/>
        <end position="206"/>
    </location>
</feature>
<sequence length="247" mass="28379">MTVMETLARQGERFFRWRSYLPPALAFTLFPLALLQMSYPFGSYGAYEVRTLLCLLISLGGMTFRFIIAGYIPQGTSGTNTREQKAVSLNTTGIYSVVRHPLYLGNFLIWLGLAGFTGLWWFILLIVCFFCLFYERIMVAEENFLAGQFGEEFFAWVRETPAIIPRWRNWRPSPLPFSWRAAVRREYRGFTAVILGYYVLMLAGTLAVEGRLYASLTSSLLAFLTLVGYLMVRYLKKHTNFLQVAGR</sequence>
<dbReference type="PANTHER" id="PTHR12714:SF9">
    <property type="entry name" value="PROTEIN-S-ISOPRENYLCYSTEINE O-METHYLTRANSFERASE"/>
    <property type="match status" value="1"/>
</dbReference>
<dbReference type="AlphaFoldDB" id="A0A7V4G665"/>
<dbReference type="InterPro" id="IPR007318">
    <property type="entry name" value="Phopholipid_MeTrfase"/>
</dbReference>
<dbReference type="PANTHER" id="PTHR12714">
    <property type="entry name" value="PROTEIN-S ISOPRENYLCYSTEINE O-METHYLTRANSFERASE"/>
    <property type="match status" value="1"/>
</dbReference>
<dbReference type="Pfam" id="PF04191">
    <property type="entry name" value="PEMT"/>
    <property type="match status" value="1"/>
</dbReference>
<evidence type="ECO:0000313" key="6">
    <source>
        <dbReference type="EMBL" id="HGS04135.1"/>
    </source>
</evidence>
<dbReference type="GO" id="GO:0012505">
    <property type="term" value="C:endomembrane system"/>
    <property type="evidence" value="ECO:0007669"/>
    <property type="project" value="UniProtKB-SubCell"/>
</dbReference>
<organism evidence="6">
    <name type="scientific">Desulfobacca acetoxidans</name>
    <dbReference type="NCBI Taxonomy" id="60893"/>
    <lineage>
        <taxon>Bacteria</taxon>
        <taxon>Pseudomonadati</taxon>
        <taxon>Thermodesulfobacteriota</taxon>
        <taxon>Desulfobaccia</taxon>
        <taxon>Desulfobaccales</taxon>
        <taxon>Desulfobaccaceae</taxon>
        <taxon>Desulfobacca</taxon>
    </lineage>
</organism>
<feature type="transmembrane region" description="Helical" evidence="5">
    <location>
        <begin position="212"/>
        <end position="232"/>
    </location>
</feature>
<evidence type="ECO:0000256" key="4">
    <source>
        <dbReference type="ARBA" id="ARBA00023136"/>
    </source>
</evidence>
<accession>A0A7V4G665</accession>
<evidence type="ECO:0000256" key="1">
    <source>
        <dbReference type="ARBA" id="ARBA00004127"/>
    </source>
</evidence>
<dbReference type="EMBL" id="DSXI01000004">
    <property type="protein sequence ID" value="HGS04135.1"/>
    <property type="molecule type" value="Genomic_DNA"/>
</dbReference>
<feature type="transmembrane region" description="Helical" evidence="5">
    <location>
        <begin position="51"/>
        <end position="72"/>
    </location>
</feature>
<evidence type="ECO:0000256" key="3">
    <source>
        <dbReference type="ARBA" id="ARBA00022989"/>
    </source>
</evidence>
<keyword evidence="2 5" id="KW-0812">Transmembrane</keyword>
<evidence type="ECO:0000256" key="5">
    <source>
        <dbReference type="SAM" id="Phobius"/>
    </source>
</evidence>
<evidence type="ECO:0000256" key="2">
    <source>
        <dbReference type="ARBA" id="ARBA00022692"/>
    </source>
</evidence>
<dbReference type="GO" id="GO:0016740">
    <property type="term" value="F:transferase activity"/>
    <property type="evidence" value="ECO:0007669"/>
    <property type="project" value="UniProtKB-ARBA"/>
</dbReference>
<proteinExistence type="predicted"/>
<comment type="caution">
    <text evidence="6">The sequence shown here is derived from an EMBL/GenBank/DDBJ whole genome shotgun (WGS) entry which is preliminary data.</text>
</comment>
<reference evidence="6" key="1">
    <citation type="journal article" date="2020" name="mSystems">
        <title>Genome- and Community-Level Interaction Insights into Carbon Utilization and Element Cycling Functions of Hydrothermarchaeota in Hydrothermal Sediment.</title>
        <authorList>
            <person name="Zhou Z."/>
            <person name="Liu Y."/>
            <person name="Xu W."/>
            <person name="Pan J."/>
            <person name="Luo Z.H."/>
            <person name="Li M."/>
        </authorList>
    </citation>
    <scope>NUCLEOTIDE SEQUENCE [LARGE SCALE GENOMIC DNA]</scope>
    <source>
        <strain evidence="6">SpSt-548</strain>
    </source>
</reference>
<feature type="transmembrane region" description="Helical" evidence="5">
    <location>
        <begin position="20"/>
        <end position="39"/>
    </location>
</feature>
<gene>
    <name evidence="6" type="ORF">ENT08_00055</name>
</gene>
<comment type="subcellular location">
    <subcellularLocation>
        <location evidence="1">Endomembrane system</location>
        <topology evidence="1">Multi-pass membrane protein</topology>
    </subcellularLocation>
</comment>